<evidence type="ECO:0000313" key="2">
    <source>
        <dbReference type="EMBL" id="XBX78879.1"/>
    </source>
</evidence>
<reference evidence="2" key="1">
    <citation type="submission" date="2024-06" db="EMBL/GenBank/DDBJ databases">
        <title>Draft genome sequence of Microbacterium sp. strain A8/3-1, isolated from Oxytropis tragacanthoides Fisch. ex DC. Root nodules in the Altai region of Russia.</title>
        <authorList>
            <person name="Sazanova A."/>
            <person name="Guro P."/>
            <person name="Kuznetsova I."/>
            <person name="Belimov A."/>
            <person name="Safronova V."/>
        </authorList>
    </citation>
    <scope>NUCLEOTIDE SEQUENCE</scope>
    <source>
        <strain evidence="2">A8/3-1</strain>
    </source>
</reference>
<name>A0AAU7VXP8_9MICO</name>
<feature type="chain" id="PRO_5043851576" description="Nuclear transport factor 2 family protein" evidence="1">
    <location>
        <begin position="28"/>
        <end position="177"/>
    </location>
</feature>
<dbReference type="PROSITE" id="PS51257">
    <property type="entry name" value="PROKAR_LIPOPROTEIN"/>
    <property type="match status" value="1"/>
</dbReference>
<dbReference type="AlphaFoldDB" id="A0AAU7VXP8"/>
<dbReference type="RefSeq" id="WP_350352065.1">
    <property type="nucleotide sequence ID" value="NZ_CP158357.1"/>
</dbReference>
<dbReference type="EMBL" id="CP158357">
    <property type="protein sequence ID" value="XBX78879.1"/>
    <property type="molecule type" value="Genomic_DNA"/>
</dbReference>
<feature type="signal peptide" evidence="1">
    <location>
        <begin position="1"/>
        <end position="27"/>
    </location>
</feature>
<sequence length="177" mass="19047">MIHHRHALTSIIALVLTSALVMGCSPAPEPTPTPTAAFASEEEAFAAAEETYRAYIDAFNEVDLGDPNTFEPVFIFTTGDYLKLEREDLSAMHARGDIRGGTIEVIEFSPQTYKGSEVTARVCTDVGSTTFTDSEGVSLVPADRPSRVALDLTFIVAHGKTLLASAEPVEDDRCASH</sequence>
<evidence type="ECO:0000256" key="1">
    <source>
        <dbReference type="SAM" id="SignalP"/>
    </source>
</evidence>
<gene>
    <name evidence="2" type="ORF">ABS642_01970</name>
</gene>
<protein>
    <recommendedName>
        <fullName evidence="3">Nuclear transport factor 2 family protein</fullName>
    </recommendedName>
</protein>
<keyword evidence="1" id="KW-0732">Signal</keyword>
<accession>A0AAU7VXP8</accession>
<organism evidence="2">
    <name type="scientific">Microbacterium sp. A8/3-1</name>
    <dbReference type="NCBI Taxonomy" id="3160749"/>
    <lineage>
        <taxon>Bacteria</taxon>
        <taxon>Bacillati</taxon>
        <taxon>Actinomycetota</taxon>
        <taxon>Actinomycetes</taxon>
        <taxon>Micrococcales</taxon>
        <taxon>Microbacteriaceae</taxon>
        <taxon>Microbacterium</taxon>
    </lineage>
</organism>
<proteinExistence type="predicted"/>
<evidence type="ECO:0008006" key="3">
    <source>
        <dbReference type="Google" id="ProtNLM"/>
    </source>
</evidence>